<dbReference type="PANTHER" id="PTHR46230:SF4">
    <property type="entry name" value="PROTEIN BOLA4, CHLOROPLASTIC_MITOCHONDRIAL"/>
    <property type="match status" value="1"/>
</dbReference>
<sequence length="147" mass="16213">MFGKSCLGFTGSPYVFVQRLYGPSRHQGVIRHVHVTVSPFSVESRKPRSRFSQAVRMCSAPPGDTLVQQVEKKISALLDPVSLSVTPAYDDPNGSHVTIDVVSSKFEGLMMVRRQQLVYKAIWDEMNSGAIHAVDSMTTKTPKEAGM</sequence>
<organism evidence="2">
    <name type="scientific">Timspurckia oligopyrenoides</name>
    <dbReference type="NCBI Taxonomy" id="708627"/>
    <lineage>
        <taxon>Eukaryota</taxon>
        <taxon>Rhodophyta</taxon>
        <taxon>Bangiophyceae</taxon>
        <taxon>Porphyridiales</taxon>
        <taxon>Porphyridiaceae</taxon>
        <taxon>Timspurckia</taxon>
    </lineage>
</organism>
<dbReference type="EMBL" id="HBFP01006286">
    <property type="protein sequence ID" value="CAD8820095.1"/>
    <property type="molecule type" value="Transcribed_RNA"/>
</dbReference>
<evidence type="ECO:0008006" key="3">
    <source>
        <dbReference type="Google" id="ProtNLM"/>
    </source>
</evidence>
<gene>
    <name evidence="2" type="ORF">TOLI1172_LOCUS4484</name>
</gene>
<dbReference type="InterPro" id="IPR002634">
    <property type="entry name" value="BolA"/>
</dbReference>
<reference evidence="2" key="1">
    <citation type="submission" date="2021-01" db="EMBL/GenBank/DDBJ databases">
        <authorList>
            <person name="Corre E."/>
            <person name="Pelletier E."/>
            <person name="Niang G."/>
            <person name="Scheremetjew M."/>
            <person name="Finn R."/>
            <person name="Kale V."/>
            <person name="Holt S."/>
            <person name="Cochrane G."/>
            <person name="Meng A."/>
            <person name="Brown T."/>
            <person name="Cohen L."/>
        </authorList>
    </citation>
    <scope>NUCLEOTIDE SEQUENCE</scope>
    <source>
        <strain evidence="2">CCMP3278</strain>
    </source>
</reference>
<protein>
    <recommendedName>
        <fullName evidence="3">BolA-like protein</fullName>
    </recommendedName>
</protein>
<dbReference type="Pfam" id="PF01722">
    <property type="entry name" value="BolA"/>
    <property type="match status" value="1"/>
</dbReference>
<accession>A0A7S0ZFH7</accession>
<dbReference type="SUPFAM" id="SSF82657">
    <property type="entry name" value="BolA-like"/>
    <property type="match status" value="1"/>
</dbReference>
<dbReference type="GO" id="GO:0009507">
    <property type="term" value="C:chloroplast"/>
    <property type="evidence" value="ECO:0007669"/>
    <property type="project" value="TreeGrafter"/>
</dbReference>
<comment type="similarity">
    <text evidence="1">Belongs to the BolA/IbaG family.</text>
</comment>
<dbReference type="GO" id="GO:0016226">
    <property type="term" value="P:iron-sulfur cluster assembly"/>
    <property type="evidence" value="ECO:0007669"/>
    <property type="project" value="TreeGrafter"/>
</dbReference>
<dbReference type="InterPro" id="IPR036065">
    <property type="entry name" value="BolA-like_sf"/>
</dbReference>
<dbReference type="Gene3D" id="3.10.20.90">
    <property type="entry name" value="Phosphatidylinositol 3-kinase Catalytic Subunit, Chain A, domain 1"/>
    <property type="match status" value="1"/>
</dbReference>
<dbReference type="PANTHER" id="PTHR46230">
    <property type="match status" value="1"/>
</dbReference>
<proteinExistence type="inferred from homology"/>
<dbReference type="AlphaFoldDB" id="A0A7S0ZFH7"/>
<name>A0A7S0ZFH7_9RHOD</name>
<evidence type="ECO:0000256" key="1">
    <source>
        <dbReference type="RuleBase" id="RU003860"/>
    </source>
</evidence>
<evidence type="ECO:0000313" key="2">
    <source>
        <dbReference type="EMBL" id="CAD8820095.1"/>
    </source>
</evidence>